<keyword evidence="3" id="KW-1185">Reference proteome</keyword>
<comment type="caution">
    <text evidence="2">The sequence shown here is derived from an EMBL/GenBank/DDBJ whole genome shotgun (WGS) entry which is preliminary data.</text>
</comment>
<dbReference type="EMBL" id="JACXSS010000001">
    <property type="protein sequence ID" value="MBD9358847.1"/>
    <property type="molecule type" value="Genomic_DNA"/>
</dbReference>
<accession>A0ABR9D6U6</accession>
<organism evidence="2 3">
    <name type="scientific">Methylomonas albis</name>
    <dbReference type="NCBI Taxonomy" id="1854563"/>
    <lineage>
        <taxon>Bacteria</taxon>
        <taxon>Pseudomonadati</taxon>
        <taxon>Pseudomonadota</taxon>
        <taxon>Gammaproteobacteria</taxon>
        <taxon>Methylococcales</taxon>
        <taxon>Methylococcaceae</taxon>
        <taxon>Methylomonas</taxon>
    </lineage>
</organism>
<dbReference type="PANTHER" id="PTHR43581:SF2">
    <property type="entry name" value="EXCINUCLEASE ATPASE SUBUNIT"/>
    <property type="match status" value="1"/>
</dbReference>
<dbReference type="Pfam" id="PF13304">
    <property type="entry name" value="AAA_21"/>
    <property type="match status" value="1"/>
</dbReference>
<dbReference type="InterPro" id="IPR051396">
    <property type="entry name" value="Bact_Antivir_Def_Nuclease"/>
</dbReference>
<reference evidence="2 3" key="1">
    <citation type="submission" date="2020-09" db="EMBL/GenBank/DDBJ databases">
        <title>Methylomonas albis sp. nov. and Methylomonas fluvii sp. nov.: Two cold-adapted methanotrophs from the River Elbe and an amended description of Methylovulum psychrotolerans strain Eb1.</title>
        <authorList>
            <person name="Bussmann I.K."/>
            <person name="Klings K.-W."/>
            <person name="Warnstedt J."/>
            <person name="Hoppert M."/>
            <person name="Saborowski A."/>
            <person name="Horn F."/>
            <person name="Liebner S."/>
        </authorList>
    </citation>
    <scope>NUCLEOTIDE SEQUENCE [LARGE SCALE GENOMIC DNA]</scope>
    <source>
        <strain evidence="2 3">EbA</strain>
    </source>
</reference>
<dbReference type="Proteomes" id="UP000652176">
    <property type="component" value="Unassembled WGS sequence"/>
</dbReference>
<protein>
    <submittedName>
        <fullName evidence="2">AAA family ATPase</fullName>
    </submittedName>
</protein>
<dbReference type="RefSeq" id="WP_192377037.1">
    <property type="nucleotide sequence ID" value="NZ_CAJHIV010000001.1"/>
</dbReference>
<evidence type="ECO:0000313" key="3">
    <source>
        <dbReference type="Proteomes" id="UP000652176"/>
    </source>
</evidence>
<feature type="domain" description="ATPase AAA-type core" evidence="1">
    <location>
        <begin position="267"/>
        <end position="367"/>
    </location>
</feature>
<dbReference type="InterPro" id="IPR027417">
    <property type="entry name" value="P-loop_NTPase"/>
</dbReference>
<proteinExistence type="predicted"/>
<sequence length="393" mass="44839">MANEIIFHEFRPLFLTLHRIGPFQNAPYEVDFTDKQNRPCNFFLLTSKNGLGKTIVLDTLSCLLSLLGQTEPKEYGLEDLDRGTGRAQLDLKLRVYWQGLDHHLVLSILGGDLSNDLSLKVWSNDDLNSHGTSKWHRIGFIGQHSGLPLKPLSTHKGDDFIGDLLATIQFNIGSSPSSFGESTFSYPTTLNFSAYRDIPQISAAREIAQPRSITRPQYWGYNPVHSFSAHNETWTYSLDNLLVWLKWLEGGRFEKACEYINKHVFDGSSKFLKDVDRPTLEAIIRTGDNEPSEHRLDRLSSGEKNLMQLFLRIGAHQTKNTILLIDEFDVHLHIRWQYRLYNALKALALRDDTNFTVIASTHSTEILQTFADTMDIEEYGLIKGGHLIKQDME</sequence>
<dbReference type="PANTHER" id="PTHR43581">
    <property type="entry name" value="ATP/GTP PHOSPHATASE"/>
    <property type="match status" value="1"/>
</dbReference>
<dbReference type="Gene3D" id="3.40.50.300">
    <property type="entry name" value="P-loop containing nucleotide triphosphate hydrolases"/>
    <property type="match status" value="1"/>
</dbReference>
<dbReference type="CDD" id="cd00267">
    <property type="entry name" value="ABC_ATPase"/>
    <property type="match status" value="1"/>
</dbReference>
<dbReference type="InterPro" id="IPR003959">
    <property type="entry name" value="ATPase_AAA_core"/>
</dbReference>
<evidence type="ECO:0000259" key="1">
    <source>
        <dbReference type="Pfam" id="PF13304"/>
    </source>
</evidence>
<dbReference type="SUPFAM" id="SSF52540">
    <property type="entry name" value="P-loop containing nucleoside triphosphate hydrolases"/>
    <property type="match status" value="1"/>
</dbReference>
<gene>
    <name evidence="2" type="ORF">IE877_23750</name>
</gene>
<evidence type="ECO:0000313" key="2">
    <source>
        <dbReference type="EMBL" id="MBD9358847.1"/>
    </source>
</evidence>
<name>A0ABR9D6U6_9GAMM</name>